<keyword evidence="1" id="KW-1133">Transmembrane helix</keyword>
<reference evidence="2 3" key="1">
    <citation type="submission" date="2019-03" db="EMBL/GenBank/DDBJ databases">
        <title>Genomic Encyclopedia of Type Strains, Phase IV (KMG-IV): sequencing the most valuable type-strain genomes for metagenomic binning, comparative biology and taxonomic classification.</title>
        <authorList>
            <person name="Goeker M."/>
        </authorList>
    </citation>
    <scope>NUCLEOTIDE SEQUENCE [LARGE SCALE GENOMIC DNA]</scope>
    <source>
        <strain evidence="2 3">DSM 18401</strain>
    </source>
</reference>
<keyword evidence="1" id="KW-0472">Membrane</keyword>
<name>A0A4R2CXS0_SHIGR</name>
<gene>
    <name evidence="2" type="ORF">EV665_104181</name>
</gene>
<dbReference type="Proteomes" id="UP000295351">
    <property type="component" value="Unassembled WGS sequence"/>
</dbReference>
<evidence type="ECO:0000313" key="2">
    <source>
        <dbReference type="EMBL" id="TCN46507.1"/>
    </source>
</evidence>
<dbReference type="AlphaFoldDB" id="A0A4R2CXS0"/>
<sequence>MIKRVVNILVLIPIGIVLIVLSVANRQPVTLALNPFRPEDSVLSVTAPFFVYLFLAVILGLVIGSLATWFTQGKYRKRARIEASEAVKWHSEAEKHKTRAEAIASQAVLPAAGK</sequence>
<keyword evidence="1" id="KW-0812">Transmembrane</keyword>
<accession>A0A4R2CXS0</accession>
<dbReference type="RefSeq" id="WP_133033878.1">
    <property type="nucleotide sequence ID" value="NZ_BAABEI010000012.1"/>
</dbReference>
<evidence type="ECO:0000256" key="1">
    <source>
        <dbReference type="SAM" id="Phobius"/>
    </source>
</evidence>
<feature type="transmembrane region" description="Helical" evidence="1">
    <location>
        <begin position="50"/>
        <end position="70"/>
    </location>
</feature>
<comment type="caution">
    <text evidence="2">The sequence shown here is derived from an EMBL/GenBank/DDBJ whole genome shotgun (WGS) entry which is preliminary data.</text>
</comment>
<protein>
    <submittedName>
        <fullName evidence="2">Uncharacterized protein DUF1049</fullName>
    </submittedName>
</protein>
<keyword evidence="3" id="KW-1185">Reference proteome</keyword>
<evidence type="ECO:0000313" key="3">
    <source>
        <dbReference type="Proteomes" id="UP000295351"/>
    </source>
</evidence>
<proteinExistence type="predicted"/>
<organism evidence="2 3">
    <name type="scientific">Shinella granuli</name>
    <dbReference type="NCBI Taxonomy" id="323621"/>
    <lineage>
        <taxon>Bacteria</taxon>
        <taxon>Pseudomonadati</taxon>
        <taxon>Pseudomonadota</taxon>
        <taxon>Alphaproteobacteria</taxon>
        <taxon>Hyphomicrobiales</taxon>
        <taxon>Rhizobiaceae</taxon>
        <taxon>Shinella</taxon>
    </lineage>
</organism>
<dbReference type="EMBL" id="SLVX01000004">
    <property type="protein sequence ID" value="TCN46507.1"/>
    <property type="molecule type" value="Genomic_DNA"/>
</dbReference>